<dbReference type="OrthoDB" id="8017587at2759"/>
<feature type="active site" evidence="3">
    <location>
        <position position="637"/>
    </location>
</feature>
<dbReference type="EMBL" id="JAGDFM010000155">
    <property type="protein sequence ID" value="KAG7384148.1"/>
    <property type="molecule type" value="Genomic_DNA"/>
</dbReference>
<dbReference type="FunFam" id="1.10.230.10:FF:000001">
    <property type="entry name" value="Citrate synthase"/>
    <property type="match status" value="1"/>
</dbReference>
<comment type="caution">
    <text evidence="4">The sequence shown here is derived from an EMBL/GenBank/DDBJ whole genome shotgun (WGS) entry which is preliminary data.</text>
</comment>
<dbReference type="GO" id="GO:0005975">
    <property type="term" value="P:carbohydrate metabolic process"/>
    <property type="evidence" value="ECO:0007669"/>
    <property type="project" value="TreeGrafter"/>
</dbReference>
<keyword evidence="2" id="KW-0808">Transferase</keyword>
<gene>
    <name evidence="4" type="ORF">PHYPSEUDO_002932</name>
</gene>
<accession>A0A8T1VVA7</accession>
<evidence type="ECO:0008006" key="6">
    <source>
        <dbReference type="Google" id="ProtNLM"/>
    </source>
</evidence>
<protein>
    <recommendedName>
        <fullName evidence="6">Citrate synthase</fullName>
    </recommendedName>
</protein>
<dbReference type="NCBIfam" id="TIGR01793">
    <property type="entry name" value="cit_synth_euk"/>
    <property type="match status" value="1"/>
</dbReference>
<dbReference type="FunFam" id="1.10.580.10:FF:000001">
    <property type="entry name" value="Citrate synthase"/>
    <property type="match status" value="1"/>
</dbReference>
<dbReference type="InterPro" id="IPR010109">
    <property type="entry name" value="Citrate_synthase_euk"/>
</dbReference>
<evidence type="ECO:0000256" key="1">
    <source>
        <dbReference type="ARBA" id="ARBA00010566"/>
    </source>
</evidence>
<reference evidence="4" key="1">
    <citation type="submission" date="2021-02" db="EMBL/GenBank/DDBJ databases">
        <authorList>
            <person name="Palmer J.M."/>
        </authorList>
    </citation>
    <scope>NUCLEOTIDE SEQUENCE</scope>
    <source>
        <strain evidence="4">SCRP734</strain>
    </source>
</reference>
<dbReference type="GO" id="GO:0006101">
    <property type="term" value="P:citrate metabolic process"/>
    <property type="evidence" value="ECO:0007669"/>
    <property type="project" value="InterPro"/>
</dbReference>
<feature type="active site" evidence="3">
    <location>
        <position position="588"/>
    </location>
</feature>
<evidence type="ECO:0000313" key="4">
    <source>
        <dbReference type="EMBL" id="KAG7384148.1"/>
    </source>
</evidence>
<dbReference type="GO" id="GO:0046912">
    <property type="term" value="F:acyltransferase activity, acyl groups converted into alkyl on transfer"/>
    <property type="evidence" value="ECO:0007669"/>
    <property type="project" value="InterPro"/>
</dbReference>
<organism evidence="4 5">
    <name type="scientific">Phytophthora pseudosyringae</name>
    <dbReference type="NCBI Taxonomy" id="221518"/>
    <lineage>
        <taxon>Eukaryota</taxon>
        <taxon>Sar</taxon>
        <taxon>Stramenopiles</taxon>
        <taxon>Oomycota</taxon>
        <taxon>Peronosporomycetes</taxon>
        <taxon>Peronosporales</taxon>
        <taxon>Peronosporaceae</taxon>
        <taxon>Phytophthora</taxon>
    </lineage>
</organism>
<name>A0A8T1VVA7_9STRA</name>
<dbReference type="AlphaFoldDB" id="A0A8T1VVA7"/>
<keyword evidence="5" id="KW-1185">Reference proteome</keyword>
<dbReference type="NCBIfam" id="NF007128">
    <property type="entry name" value="PRK09569.1"/>
    <property type="match status" value="1"/>
</dbReference>
<dbReference type="InterPro" id="IPR019810">
    <property type="entry name" value="Citrate_synthase_AS"/>
</dbReference>
<sequence length="755" mass="83049">MDKTRSPFSSTAWDCAGSAIWKWRRRAGLHARWCRVQQHLPRPGFPAIDSESGGDLAGALEPVAAVHGMMQVQLGHVRYPVSGAPIETPAFMPDNAQRNIPLFPALDSKLDTGTRAILSAIYTLFNSATSRCRSCARSRQPSSLLPSATDTELQLRWGWLRLLNLHGWKRTILKQIPVDVRRGVMLGAQAARRPRQFDSSAVGGKCDASKCDVRRCASEAARVIGENAARAASSRPASGPAFSVLSRGIAAQRRPTRAPRFACVSPPDHIALQYPSLPFTTRLAGPHMSAIIKSLRQTATIAARSTAAPAAARALSTATPTLLDELKQQIPVRQEALKKLKAEHGHKSLGEVTVDQTLGGARGIKSLLWETSLLDAEEGIRFRGHTIPDLQKCLPAKEEGGEPLPEGLLWLLMTGEVPTAAQAASVTAELHARAKVPEHVLKIVRDLKHAHPMTQLSAAVTAMNTESIFAKKYAEGIHKSTYWEYTYEDSMNLIARLPEVAALIYRNTYFGESNNAYDSSLDYSANFNRMLGFDNAEFDELMRLYLVIHSDHEGGNASAHATHLVGSTLSDPYLSLAGGLNALAGPLHGLANQEVLGWILDLQAEFRTKGLEVNKETITQFAWDTLNAGKVIPGYGHAVLRKTDPRYTCQREFGLKYMPNDELFRIVDTIYQVMPGVLTEHGKTKNPYPNVDSHSGVLLQHYNLTQKNYYTVLFGVSRAIGVLSQLFWDRALGLPLERPKSVTSEWINNHFANKK</sequence>
<evidence type="ECO:0000256" key="3">
    <source>
        <dbReference type="PIRSR" id="PIRSR610109-1"/>
    </source>
</evidence>
<comment type="similarity">
    <text evidence="1">Belongs to the citrate synthase family.</text>
</comment>
<proteinExistence type="inferred from homology"/>
<dbReference type="PROSITE" id="PS00480">
    <property type="entry name" value="CITRATE_SYNTHASE"/>
    <property type="match status" value="1"/>
</dbReference>
<evidence type="ECO:0000313" key="5">
    <source>
        <dbReference type="Proteomes" id="UP000694044"/>
    </source>
</evidence>
<evidence type="ECO:0000256" key="2">
    <source>
        <dbReference type="ARBA" id="ARBA00022679"/>
    </source>
</evidence>
<dbReference type="PANTHER" id="PTHR11739:SF8">
    <property type="entry name" value="CITRATE SYNTHASE, MITOCHONDRIAL"/>
    <property type="match status" value="1"/>
</dbReference>
<dbReference type="Proteomes" id="UP000694044">
    <property type="component" value="Unassembled WGS sequence"/>
</dbReference>
<dbReference type="InterPro" id="IPR002020">
    <property type="entry name" value="Citrate_synthase"/>
</dbReference>
<dbReference type="PANTHER" id="PTHR11739">
    <property type="entry name" value="CITRATE SYNTHASE"/>
    <property type="match status" value="1"/>
</dbReference>
<dbReference type="GO" id="GO:0005759">
    <property type="term" value="C:mitochondrial matrix"/>
    <property type="evidence" value="ECO:0007669"/>
    <property type="project" value="TreeGrafter"/>
</dbReference>
<dbReference type="GO" id="GO:0006099">
    <property type="term" value="P:tricarboxylic acid cycle"/>
    <property type="evidence" value="ECO:0007669"/>
    <property type="project" value="InterPro"/>
</dbReference>
<dbReference type="Pfam" id="PF00285">
    <property type="entry name" value="Citrate_synt"/>
    <property type="match status" value="1"/>
</dbReference>
<feature type="active site" evidence="3">
    <location>
        <position position="692"/>
    </location>
</feature>